<accession>A0ABD2Q456</accession>
<gene>
    <name evidence="1" type="ORF">Ciccas_007901</name>
</gene>
<proteinExistence type="predicted"/>
<comment type="caution">
    <text evidence="1">The sequence shown here is derived from an EMBL/GenBank/DDBJ whole genome shotgun (WGS) entry which is preliminary data.</text>
</comment>
<reference evidence="1 2" key="1">
    <citation type="submission" date="2024-11" db="EMBL/GenBank/DDBJ databases">
        <title>Adaptive evolution of stress response genes in parasites aligns with host niche diversity.</title>
        <authorList>
            <person name="Hahn C."/>
            <person name="Resl P."/>
        </authorList>
    </citation>
    <scope>NUCLEOTIDE SEQUENCE [LARGE SCALE GENOMIC DNA]</scope>
    <source>
        <strain evidence="1">EGGRZ-B1_66</strain>
        <tissue evidence="1">Body</tissue>
    </source>
</reference>
<evidence type="ECO:0000313" key="1">
    <source>
        <dbReference type="EMBL" id="KAL3313496.1"/>
    </source>
</evidence>
<name>A0ABD2Q456_9PLAT</name>
<dbReference type="Proteomes" id="UP001626550">
    <property type="component" value="Unassembled WGS sequence"/>
</dbReference>
<sequence length="553" mass="63778">MAGVTNLQELLSDLSEIVTKRSVDLSMKELKEHQYRKGISHGLDNCWEHVREFSTLVQFHVNNAAHYHQFYHRCRQFKHDSHKALAGIADYLCQGEQLDPRLFNRVLKESHQILLLLGEQLQNLQDKVIDVAPIYQRIKSMNTQKVTEAILLTAYRTEKFHFYRNEKVKVVQIGKPFLEDTDADSEQETLGFPTLSGTQRTLSTNSMNSYWMVQSLDGQRAGYVPSICLWTSGPDDESLLVLKALQLFSTFLDRLIESKSVAVKQESMLKSFLDELEYCLTGSNEAIDAVGNKALLKKITVIRSMITDKVITVQLNAGLKTMEISCFEQILARIKDHMMTARLFETDQSEIFKQEKELEVLRKESLAKMQSAVKLIEATNKEWVKLNKKISEMETNAQERLEVSTKWFDSGYDVVEVDDMSDYSLEEFSGFRRKYRTETVAKQREIALITHDQSMQVQMPIREEPRYVTTKMIELASMEEVTIRKEEIRKEEFEAIYGKNVGYAADWVATKEAFTGMESGQTVDEGMQTWVPMRRRTLDTDEPLVHNLPDAVK</sequence>
<organism evidence="1 2">
    <name type="scientific">Cichlidogyrus casuarinus</name>
    <dbReference type="NCBI Taxonomy" id="1844966"/>
    <lineage>
        <taxon>Eukaryota</taxon>
        <taxon>Metazoa</taxon>
        <taxon>Spiralia</taxon>
        <taxon>Lophotrochozoa</taxon>
        <taxon>Platyhelminthes</taxon>
        <taxon>Monogenea</taxon>
        <taxon>Monopisthocotylea</taxon>
        <taxon>Dactylogyridea</taxon>
        <taxon>Ancyrocephalidae</taxon>
        <taxon>Cichlidogyrus</taxon>
    </lineage>
</organism>
<dbReference type="EMBL" id="JBJKFK010001290">
    <property type="protein sequence ID" value="KAL3313496.1"/>
    <property type="molecule type" value="Genomic_DNA"/>
</dbReference>
<dbReference type="AlphaFoldDB" id="A0ABD2Q456"/>
<evidence type="ECO:0000313" key="2">
    <source>
        <dbReference type="Proteomes" id="UP001626550"/>
    </source>
</evidence>
<keyword evidence="2" id="KW-1185">Reference proteome</keyword>
<protein>
    <submittedName>
        <fullName evidence="1">Uncharacterized protein</fullName>
    </submittedName>
</protein>